<proteinExistence type="predicted"/>
<dbReference type="GO" id="GO:0005506">
    <property type="term" value="F:iron ion binding"/>
    <property type="evidence" value="ECO:0007669"/>
    <property type="project" value="InterPro"/>
</dbReference>
<dbReference type="EMBL" id="CP089280">
    <property type="protein sequence ID" value="USP81404.1"/>
    <property type="molecule type" value="Genomic_DNA"/>
</dbReference>
<gene>
    <name evidence="8" type="ORF">yc1106_08678</name>
</gene>
<evidence type="ECO:0000256" key="6">
    <source>
        <dbReference type="SAM" id="MobiDB-lite"/>
    </source>
</evidence>
<dbReference type="InterPro" id="IPR001128">
    <property type="entry name" value="Cyt_P450"/>
</dbReference>
<evidence type="ECO:0000256" key="4">
    <source>
        <dbReference type="ARBA" id="ARBA00023163"/>
    </source>
</evidence>
<dbReference type="Gene3D" id="2.60.40.3960">
    <property type="entry name" value="Velvet domain"/>
    <property type="match status" value="1"/>
</dbReference>
<dbReference type="VEuPathDB" id="FungiDB:yc1106_08678"/>
<sequence>MFGTTLASAVLLIPILLVARLLVQYVRNPLRKVPAAHPLAHFTSLWIDSVRWRHIENATLKDAHERLGPIVCLGPKELSVNCVKGGIRDVYGGGFEKINAINGTGNMFSTGSNRPHSQRKRMLSNIYSKSHVLGSDALRISTSTILYNRFLPYLESTFAESEKGVLNIYALLSATTMDIVTSYIFGLRAGSNLIDNREQLAWFLDLYNSRRSFNFWPQEFPRFTSFVEKWLGYRFVPKWVDEANSEIERWTTRMCDEASRVLNAGDAAVEDRPVVYQQLQSSMVKEAKKNGGPVPQAQEMASEVLDHLAAGFDTSGITLDYLVHELSKRPEMQARLQQELLGLSPRITKSSAPHLPDPKAVDSLPLLHSVVWETLRLHSAIPGPQPRFTPPQGCRLGPEEAPYHIPGGVYERATEWRPDRWLDLDKLDEEKRRDMESRWFWAFGSGGQMKYIVATLYSNYTTTIVDDTGIEQIDSYTAPPKSDKLMNTMAFPFNYTLQRAYVPYQQPYSLPTPAPTAVNLTPSSCRLVVRQQPKEALVTVKGKEKFRKPLDPPPMLQLSVSSDTDPNQQFLQNPYLFVSVSLYKHDRDEPIEGPPNDTLAGTLVSSLHRLKDIDNKDGAFFIFGDISIKVQGWYRLRFSLYEIQPNFITLSDLPQYHDIDPESGILGSVHNLGHATSDKFQVVLPKDFKGLEESTYLSRAFSDQGVRLRLRKEARGMMSNKRSLGGDSDQPPIAKKRREDSVESANPLMPNFNYGISPYAQTQYLQTQVLQNSALQTPTRQEPNYGWYDPFLG</sequence>
<dbReference type="PANTHER" id="PTHR33572:SF18">
    <property type="entry name" value="SPORE DEVELOPMENT REGULATOR VOSA"/>
    <property type="match status" value="1"/>
</dbReference>
<comment type="subcellular location">
    <subcellularLocation>
        <location evidence="1">Nucleus</location>
    </subcellularLocation>
</comment>
<dbReference type="PROSITE" id="PS51821">
    <property type="entry name" value="VELVET"/>
    <property type="match status" value="1"/>
</dbReference>
<evidence type="ECO:0000259" key="7">
    <source>
        <dbReference type="PROSITE" id="PS51821"/>
    </source>
</evidence>
<keyword evidence="3" id="KW-0805">Transcription regulation</keyword>
<dbReference type="Gene3D" id="1.10.630.10">
    <property type="entry name" value="Cytochrome P450"/>
    <property type="match status" value="1"/>
</dbReference>
<dbReference type="InterPro" id="IPR036396">
    <property type="entry name" value="Cyt_P450_sf"/>
</dbReference>
<evidence type="ECO:0000256" key="3">
    <source>
        <dbReference type="ARBA" id="ARBA00023015"/>
    </source>
</evidence>
<dbReference type="Proteomes" id="UP001056012">
    <property type="component" value="Chromosome 7"/>
</dbReference>
<organism evidence="8 9">
    <name type="scientific">Curvularia clavata</name>
    <dbReference type="NCBI Taxonomy" id="95742"/>
    <lineage>
        <taxon>Eukaryota</taxon>
        <taxon>Fungi</taxon>
        <taxon>Dikarya</taxon>
        <taxon>Ascomycota</taxon>
        <taxon>Pezizomycotina</taxon>
        <taxon>Dothideomycetes</taxon>
        <taxon>Pleosporomycetidae</taxon>
        <taxon>Pleosporales</taxon>
        <taxon>Pleosporineae</taxon>
        <taxon>Pleosporaceae</taxon>
        <taxon>Curvularia</taxon>
    </lineage>
</organism>
<dbReference type="GO" id="GO:0004497">
    <property type="term" value="F:monooxygenase activity"/>
    <property type="evidence" value="ECO:0007669"/>
    <property type="project" value="InterPro"/>
</dbReference>
<evidence type="ECO:0000256" key="1">
    <source>
        <dbReference type="ARBA" id="ARBA00004123"/>
    </source>
</evidence>
<evidence type="ECO:0000256" key="5">
    <source>
        <dbReference type="ARBA" id="ARBA00023242"/>
    </source>
</evidence>
<protein>
    <recommendedName>
        <fullName evidence="7">Velvet domain-containing protein</fullName>
    </recommendedName>
</protein>
<evidence type="ECO:0000256" key="2">
    <source>
        <dbReference type="ARBA" id="ARBA00022969"/>
    </source>
</evidence>
<dbReference type="GO" id="GO:0016705">
    <property type="term" value="F:oxidoreductase activity, acting on paired donors, with incorporation or reduction of molecular oxygen"/>
    <property type="evidence" value="ECO:0007669"/>
    <property type="project" value="InterPro"/>
</dbReference>
<keyword evidence="5" id="KW-0539">Nucleus</keyword>
<dbReference type="GO" id="GO:0005634">
    <property type="term" value="C:nucleus"/>
    <property type="evidence" value="ECO:0007669"/>
    <property type="project" value="UniProtKB-SubCell"/>
</dbReference>
<feature type="region of interest" description="Disordered" evidence="6">
    <location>
        <begin position="717"/>
        <end position="747"/>
    </location>
</feature>
<evidence type="ECO:0000313" key="9">
    <source>
        <dbReference type="Proteomes" id="UP001056012"/>
    </source>
</evidence>
<dbReference type="OrthoDB" id="1470350at2759"/>
<dbReference type="AlphaFoldDB" id="A0A9Q8ZEV7"/>
<evidence type="ECO:0000313" key="8">
    <source>
        <dbReference type="EMBL" id="USP81404.1"/>
    </source>
</evidence>
<accession>A0A9Q8ZEV7</accession>
<dbReference type="GO" id="GO:0030435">
    <property type="term" value="P:sporulation resulting in formation of a cellular spore"/>
    <property type="evidence" value="ECO:0007669"/>
    <property type="project" value="UniProtKB-KW"/>
</dbReference>
<dbReference type="GO" id="GO:0020037">
    <property type="term" value="F:heme binding"/>
    <property type="evidence" value="ECO:0007669"/>
    <property type="project" value="InterPro"/>
</dbReference>
<keyword evidence="4" id="KW-0804">Transcription</keyword>
<dbReference type="Pfam" id="PF00067">
    <property type="entry name" value="p450"/>
    <property type="match status" value="1"/>
</dbReference>
<keyword evidence="2" id="KW-0749">Sporulation</keyword>
<name>A0A9Q8ZEV7_CURCL</name>
<dbReference type="InterPro" id="IPR021740">
    <property type="entry name" value="Velvet"/>
</dbReference>
<reference evidence="8" key="1">
    <citation type="submission" date="2021-12" db="EMBL/GenBank/DDBJ databases">
        <title>Curvularia clavata genome.</title>
        <authorList>
            <person name="Cao Y."/>
        </authorList>
    </citation>
    <scope>NUCLEOTIDE SEQUENCE</scope>
    <source>
        <strain evidence="8">Yc1106</strain>
    </source>
</reference>
<dbReference type="InterPro" id="IPR037525">
    <property type="entry name" value="Velvet_dom"/>
</dbReference>
<feature type="domain" description="Velvet" evidence="7">
    <location>
        <begin position="519"/>
        <end position="711"/>
    </location>
</feature>
<dbReference type="InterPro" id="IPR038491">
    <property type="entry name" value="Velvet_dom_sf"/>
</dbReference>
<keyword evidence="9" id="KW-1185">Reference proteome</keyword>
<dbReference type="SUPFAM" id="SSF48264">
    <property type="entry name" value="Cytochrome P450"/>
    <property type="match status" value="1"/>
</dbReference>
<dbReference type="PANTHER" id="PTHR33572">
    <property type="entry name" value="SPORE DEVELOPMENT REGULATOR VOSA"/>
    <property type="match status" value="1"/>
</dbReference>
<dbReference type="Pfam" id="PF11754">
    <property type="entry name" value="Velvet"/>
    <property type="match status" value="2"/>
</dbReference>